<evidence type="ECO:0000256" key="1">
    <source>
        <dbReference type="SAM" id="Phobius"/>
    </source>
</evidence>
<name>A0ABQ5RAI3_9ACTN</name>
<dbReference type="Pfam" id="PF12277">
    <property type="entry name" value="DUF3618"/>
    <property type="match status" value="1"/>
</dbReference>
<dbReference type="RefSeq" id="WP_281906171.1">
    <property type="nucleotide sequence ID" value="NZ_BSDI01000099.1"/>
</dbReference>
<proteinExistence type="predicted"/>
<evidence type="ECO:0008006" key="4">
    <source>
        <dbReference type="Google" id="ProtNLM"/>
    </source>
</evidence>
<keyword evidence="1" id="KW-0472">Membrane</keyword>
<accession>A0ABQ5RAI3</accession>
<keyword evidence="3" id="KW-1185">Reference proteome</keyword>
<keyword evidence="1" id="KW-1133">Transmembrane helix</keyword>
<gene>
    <name evidence="2" type="ORF">Pa4123_90290</name>
</gene>
<feature type="transmembrane region" description="Helical" evidence="1">
    <location>
        <begin position="68"/>
        <end position="87"/>
    </location>
</feature>
<dbReference type="Proteomes" id="UP001144280">
    <property type="component" value="Unassembled WGS sequence"/>
</dbReference>
<protein>
    <recommendedName>
        <fullName evidence="4">DUF3618 domain-containing protein</fullName>
    </recommendedName>
</protein>
<dbReference type="EMBL" id="BSDI01000099">
    <property type="protein sequence ID" value="GLI03749.1"/>
    <property type="molecule type" value="Genomic_DNA"/>
</dbReference>
<dbReference type="InterPro" id="IPR022062">
    <property type="entry name" value="DUF3618"/>
</dbReference>
<keyword evidence="1" id="KW-0812">Transmembrane</keyword>
<evidence type="ECO:0000313" key="2">
    <source>
        <dbReference type="EMBL" id="GLI03749.1"/>
    </source>
</evidence>
<organism evidence="2 3">
    <name type="scientific">Phytohabitans aurantiacus</name>
    <dbReference type="NCBI Taxonomy" id="3016789"/>
    <lineage>
        <taxon>Bacteria</taxon>
        <taxon>Bacillati</taxon>
        <taxon>Actinomycetota</taxon>
        <taxon>Actinomycetes</taxon>
        <taxon>Micromonosporales</taxon>
        <taxon>Micromonosporaceae</taxon>
    </lineage>
</organism>
<sequence length="92" mass="9805">MNGTNGSGDVEMLREDIRQARADLGETVQALAAKADVKARMRASAEHTKERALAQVHGAGDAVRRNPVPWAAMLAGAGAAIIVLMMIQRRRG</sequence>
<comment type="caution">
    <text evidence="2">The sequence shown here is derived from an EMBL/GenBank/DDBJ whole genome shotgun (WGS) entry which is preliminary data.</text>
</comment>
<evidence type="ECO:0000313" key="3">
    <source>
        <dbReference type="Proteomes" id="UP001144280"/>
    </source>
</evidence>
<reference evidence="2" key="1">
    <citation type="submission" date="2022-12" db="EMBL/GenBank/DDBJ databases">
        <title>New Phytohabitans aurantiacus sp. RD004123 nov., an actinomycete isolated from soil.</title>
        <authorList>
            <person name="Triningsih D.W."/>
            <person name="Harunari E."/>
            <person name="Igarashi Y."/>
        </authorList>
    </citation>
    <scope>NUCLEOTIDE SEQUENCE</scope>
    <source>
        <strain evidence="2">RD004123</strain>
    </source>
</reference>